<keyword evidence="4" id="KW-1185">Reference proteome</keyword>
<feature type="region of interest" description="Disordered" evidence="1">
    <location>
        <begin position="110"/>
        <end position="144"/>
    </location>
</feature>
<dbReference type="Proteomes" id="UP000027138">
    <property type="component" value="Unassembled WGS sequence"/>
</dbReference>
<accession>A0A067LR40</accession>
<evidence type="ECO:0000313" key="4">
    <source>
        <dbReference type="Proteomes" id="UP000027138"/>
    </source>
</evidence>
<gene>
    <name evidence="3" type="ORF">JCGZ_05101</name>
</gene>
<proteinExistence type="predicted"/>
<evidence type="ECO:0000313" key="3">
    <source>
        <dbReference type="EMBL" id="KDP47074.1"/>
    </source>
</evidence>
<protein>
    <recommendedName>
        <fullName evidence="5">Ig-like domain-containing protein</fullName>
    </recommendedName>
</protein>
<sequence length="173" mass="18565">MRRDYPSFFFRYVWGFILCLATSTAASLPSAPSSSTPVSGPVHSSPAAQSHTVQASSDPCTSLSLCEHPNFEAQRLSAPSVTYCAGRDEGLTCTISKPKAPALIWDQSGVTLGESPPSGRRRYQSSSHHIARSAESRKGSRISQKVCRSHCQLAPREVESVGGIPPPFSQSTQ</sequence>
<name>A0A067LR40_JATCU</name>
<feature type="region of interest" description="Disordered" evidence="1">
    <location>
        <begin position="30"/>
        <end position="53"/>
    </location>
</feature>
<feature type="compositionally biased region" description="Low complexity" evidence="1">
    <location>
        <begin position="30"/>
        <end position="46"/>
    </location>
</feature>
<evidence type="ECO:0000256" key="1">
    <source>
        <dbReference type="SAM" id="MobiDB-lite"/>
    </source>
</evidence>
<reference evidence="3 4" key="1">
    <citation type="journal article" date="2014" name="PLoS ONE">
        <title>Global Analysis of Gene Expression Profiles in Physic Nut (Jatropha curcas L.) Seedlings Exposed to Salt Stress.</title>
        <authorList>
            <person name="Zhang L."/>
            <person name="Zhang C."/>
            <person name="Wu P."/>
            <person name="Chen Y."/>
            <person name="Li M."/>
            <person name="Jiang H."/>
            <person name="Wu G."/>
        </authorList>
    </citation>
    <scope>NUCLEOTIDE SEQUENCE [LARGE SCALE GENOMIC DNA]</scope>
    <source>
        <strain evidence="4">cv. GZQX0401</strain>
        <tissue evidence="3">Young leaves</tissue>
    </source>
</reference>
<dbReference type="AlphaFoldDB" id="A0A067LR40"/>
<dbReference type="EMBL" id="KK914198">
    <property type="protein sequence ID" value="KDP47074.1"/>
    <property type="molecule type" value="Genomic_DNA"/>
</dbReference>
<organism evidence="3 4">
    <name type="scientific">Jatropha curcas</name>
    <name type="common">Barbados nut</name>
    <dbReference type="NCBI Taxonomy" id="180498"/>
    <lineage>
        <taxon>Eukaryota</taxon>
        <taxon>Viridiplantae</taxon>
        <taxon>Streptophyta</taxon>
        <taxon>Embryophyta</taxon>
        <taxon>Tracheophyta</taxon>
        <taxon>Spermatophyta</taxon>
        <taxon>Magnoliopsida</taxon>
        <taxon>eudicotyledons</taxon>
        <taxon>Gunneridae</taxon>
        <taxon>Pentapetalae</taxon>
        <taxon>rosids</taxon>
        <taxon>fabids</taxon>
        <taxon>Malpighiales</taxon>
        <taxon>Euphorbiaceae</taxon>
        <taxon>Crotonoideae</taxon>
        <taxon>Jatropheae</taxon>
        <taxon>Jatropha</taxon>
    </lineage>
</organism>
<evidence type="ECO:0000256" key="2">
    <source>
        <dbReference type="SAM" id="SignalP"/>
    </source>
</evidence>
<evidence type="ECO:0008006" key="5">
    <source>
        <dbReference type="Google" id="ProtNLM"/>
    </source>
</evidence>
<feature type="chain" id="PRO_5001640655" description="Ig-like domain-containing protein" evidence="2">
    <location>
        <begin position="27"/>
        <end position="173"/>
    </location>
</feature>
<keyword evidence="2" id="KW-0732">Signal</keyword>
<feature type="signal peptide" evidence="2">
    <location>
        <begin position="1"/>
        <end position="26"/>
    </location>
</feature>